<keyword evidence="3 6" id="KW-0812">Transmembrane</keyword>
<evidence type="ECO:0000256" key="6">
    <source>
        <dbReference type="SAM" id="Phobius"/>
    </source>
</evidence>
<comment type="subcellular location">
    <subcellularLocation>
        <location evidence="1">Cell membrane</location>
        <topology evidence="1">Multi-pass membrane protein</topology>
    </subcellularLocation>
</comment>
<proteinExistence type="predicted"/>
<dbReference type="Pfam" id="PF13396">
    <property type="entry name" value="PLDc_N"/>
    <property type="match status" value="1"/>
</dbReference>
<reference evidence="8" key="1">
    <citation type="submission" date="2023-02" db="EMBL/GenBank/DDBJ databases">
        <title>Nocardiopsis ansamitocini NBRC 112285.</title>
        <authorList>
            <person name="Ichikawa N."/>
            <person name="Sato H."/>
            <person name="Tonouchi N."/>
        </authorList>
    </citation>
    <scope>NUCLEOTIDE SEQUENCE</scope>
    <source>
        <strain evidence="8">NBRC 112285</strain>
    </source>
</reference>
<dbReference type="RefSeq" id="WP_432707450.1">
    <property type="nucleotide sequence ID" value="NZ_BSQG01000002.1"/>
</dbReference>
<feature type="transmembrane region" description="Helical" evidence="6">
    <location>
        <begin position="53"/>
        <end position="73"/>
    </location>
</feature>
<sequence length="82" mass="8573">MLFTALTTNSPAETTLVVLAMVGTLAAAVVVIGLIIAALISILGSRVSGGMKVVWIIFIICAPLIGALLWFLIGRRQVSFTS</sequence>
<protein>
    <recommendedName>
        <fullName evidence="7">Cardiolipin synthase N-terminal domain-containing protein</fullName>
    </recommendedName>
</protein>
<organism evidence="8 9">
    <name type="scientific">Nocardiopsis ansamitocini</name>
    <dbReference type="NCBI Taxonomy" id="1670832"/>
    <lineage>
        <taxon>Bacteria</taxon>
        <taxon>Bacillati</taxon>
        <taxon>Actinomycetota</taxon>
        <taxon>Actinomycetes</taxon>
        <taxon>Streptosporangiales</taxon>
        <taxon>Nocardiopsidaceae</taxon>
        <taxon>Nocardiopsis</taxon>
    </lineage>
</organism>
<evidence type="ECO:0000256" key="4">
    <source>
        <dbReference type="ARBA" id="ARBA00022989"/>
    </source>
</evidence>
<dbReference type="EMBL" id="BSQG01000002">
    <property type="protein sequence ID" value="GLU47454.1"/>
    <property type="molecule type" value="Genomic_DNA"/>
</dbReference>
<name>A0A9W6P5I7_9ACTN</name>
<evidence type="ECO:0000256" key="2">
    <source>
        <dbReference type="ARBA" id="ARBA00022475"/>
    </source>
</evidence>
<dbReference type="GO" id="GO:0005886">
    <property type="term" value="C:plasma membrane"/>
    <property type="evidence" value="ECO:0007669"/>
    <property type="project" value="UniProtKB-SubCell"/>
</dbReference>
<evidence type="ECO:0000313" key="8">
    <source>
        <dbReference type="EMBL" id="GLU47454.1"/>
    </source>
</evidence>
<keyword evidence="4 6" id="KW-1133">Transmembrane helix</keyword>
<feature type="transmembrane region" description="Helical" evidence="6">
    <location>
        <begin position="16"/>
        <end position="41"/>
    </location>
</feature>
<evidence type="ECO:0000313" key="9">
    <source>
        <dbReference type="Proteomes" id="UP001165092"/>
    </source>
</evidence>
<evidence type="ECO:0000259" key="7">
    <source>
        <dbReference type="Pfam" id="PF13396"/>
    </source>
</evidence>
<dbReference type="AlphaFoldDB" id="A0A9W6P5I7"/>
<accession>A0A9W6P5I7</accession>
<dbReference type="InterPro" id="IPR027379">
    <property type="entry name" value="CLS_N"/>
</dbReference>
<evidence type="ECO:0000256" key="1">
    <source>
        <dbReference type="ARBA" id="ARBA00004651"/>
    </source>
</evidence>
<evidence type="ECO:0000256" key="3">
    <source>
        <dbReference type="ARBA" id="ARBA00022692"/>
    </source>
</evidence>
<keyword evidence="9" id="KW-1185">Reference proteome</keyword>
<evidence type="ECO:0000256" key="5">
    <source>
        <dbReference type="ARBA" id="ARBA00023136"/>
    </source>
</evidence>
<keyword evidence="2" id="KW-1003">Cell membrane</keyword>
<feature type="domain" description="Cardiolipin synthase N-terminal" evidence="7">
    <location>
        <begin position="34"/>
        <end position="75"/>
    </location>
</feature>
<gene>
    <name evidence="8" type="ORF">Nans01_18050</name>
</gene>
<dbReference type="Proteomes" id="UP001165092">
    <property type="component" value="Unassembled WGS sequence"/>
</dbReference>
<keyword evidence="5 6" id="KW-0472">Membrane</keyword>
<comment type="caution">
    <text evidence="8">The sequence shown here is derived from an EMBL/GenBank/DDBJ whole genome shotgun (WGS) entry which is preliminary data.</text>
</comment>